<comment type="caution">
    <text evidence="5">The sequence shown here is derived from an EMBL/GenBank/DDBJ whole genome shotgun (WGS) entry which is preliminary data.</text>
</comment>
<evidence type="ECO:0000313" key="5">
    <source>
        <dbReference type="EMBL" id="MDT0632895.1"/>
    </source>
</evidence>
<evidence type="ECO:0000259" key="4">
    <source>
        <dbReference type="Pfam" id="PF03109"/>
    </source>
</evidence>
<dbReference type="SUPFAM" id="SSF56112">
    <property type="entry name" value="Protein kinase-like (PK-like)"/>
    <property type="match status" value="1"/>
</dbReference>
<dbReference type="RefSeq" id="WP_311665243.1">
    <property type="nucleotide sequence ID" value="NZ_JAVRHT010000041.1"/>
</dbReference>
<dbReference type="Pfam" id="PF03109">
    <property type="entry name" value="ABC1"/>
    <property type="match status" value="1"/>
</dbReference>
<dbReference type="PANTHER" id="PTHR10566">
    <property type="entry name" value="CHAPERONE-ACTIVITY OF BC1 COMPLEX CABC1 -RELATED"/>
    <property type="match status" value="1"/>
</dbReference>
<keyword evidence="3" id="KW-1133">Transmembrane helix</keyword>
<feature type="region of interest" description="Disordered" evidence="2">
    <location>
        <begin position="1"/>
        <end position="140"/>
    </location>
</feature>
<proteinExistence type="inferred from homology"/>
<evidence type="ECO:0000256" key="2">
    <source>
        <dbReference type="SAM" id="MobiDB-lite"/>
    </source>
</evidence>
<comment type="similarity">
    <text evidence="1">Belongs to the protein kinase superfamily. ADCK protein kinase family.</text>
</comment>
<keyword evidence="6" id="KW-1185">Reference proteome</keyword>
<evidence type="ECO:0000313" key="6">
    <source>
        <dbReference type="Proteomes" id="UP001267426"/>
    </source>
</evidence>
<evidence type="ECO:0000256" key="3">
    <source>
        <dbReference type="SAM" id="Phobius"/>
    </source>
</evidence>
<organism evidence="5 6">
    <name type="scientific">Rubrivirga litoralis</name>
    <dbReference type="NCBI Taxonomy" id="3075598"/>
    <lineage>
        <taxon>Bacteria</taxon>
        <taxon>Pseudomonadati</taxon>
        <taxon>Rhodothermota</taxon>
        <taxon>Rhodothermia</taxon>
        <taxon>Rhodothermales</taxon>
        <taxon>Rubricoccaceae</taxon>
        <taxon>Rubrivirga</taxon>
    </lineage>
</organism>
<keyword evidence="3" id="KW-0472">Membrane</keyword>
<dbReference type="PANTHER" id="PTHR10566:SF113">
    <property type="entry name" value="PROTEIN ACTIVITY OF BC1 COMPLEX KINASE 7, CHLOROPLASTIC"/>
    <property type="match status" value="1"/>
</dbReference>
<protein>
    <submittedName>
        <fullName evidence="5">AarF/UbiB family protein</fullName>
    </submittedName>
</protein>
<gene>
    <name evidence="5" type="ORF">RM540_14145</name>
</gene>
<accession>A0ABU3BUD3</accession>
<dbReference type="InterPro" id="IPR011009">
    <property type="entry name" value="Kinase-like_dom_sf"/>
</dbReference>
<reference evidence="5 6" key="1">
    <citation type="submission" date="2023-09" db="EMBL/GenBank/DDBJ databases">
        <authorList>
            <person name="Rey-Velasco X."/>
        </authorList>
    </citation>
    <scope>NUCLEOTIDE SEQUENCE [LARGE SCALE GENOMIC DNA]</scope>
    <source>
        <strain evidence="5 6">F394</strain>
    </source>
</reference>
<feature type="compositionally biased region" description="Low complexity" evidence="2">
    <location>
        <begin position="16"/>
        <end position="27"/>
    </location>
</feature>
<feature type="compositionally biased region" description="Low complexity" evidence="2">
    <location>
        <begin position="102"/>
        <end position="121"/>
    </location>
</feature>
<name>A0ABU3BUD3_9BACT</name>
<dbReference type="Proteomes" id="UP001267426">
    <property type="component" value="Unassembled WGS sequence"/>
</dbReference>
<keyword evidence="3" id="KW-0812">Transmembrane</keyword>
<dbReference type="InterPro" id="IPR050154">
    <property type="entry name" value="UbiB_kinase"/>
</dbReference>
<feature type="transmembrane region" description="Helical" evidence="3">
    <location>
        <begin position="698"/>
        <end position="713"/>
    </location>
</feature>
<feature type="compositionally biased region" description="Basic and acidic residues" evidence="2">
    <location>
        <begin position="83"/>
        <end position="94"/>
    </location>
</feature>
<dbReference type="CDD" id="cd05121">
    <property type="entry name" value="ABC1_ADCK3-like"/>
    <property type="match status" value="1"/>
</dbReference>
<sequence>MPDPPDRPTPLPDDPAPVGEGAAPRRPGAGDGAGGAEGRDLVPVSDIGPGTHSPDAAADGPEPAEAYDGVGTNDRADAPSLTEAERDRAAEGDARPAGPGGDTPAATRHAQAAPGPVRAAPTAPPGRAGGAESERAVAADLTRRARARREALDPDTAVAREAGFEVMDVSGEPPSLVRRYFTTLRHALGLVYGSAVAVARDREQFSWVRGLPLFLIKIAAFFVRPLVRRDLRGLPLEVQLRRRLELLGPTYIKLGQVLALREDLLPRFVTEELNNLLDRLPVMPFPEYLDRVAKGLGRPVDEMFAHIDPKPLGSASIGQIHPARTVGGDDVILKVVKPHIYVILKRDARLLGFFGSFLQVFFARYQPKKVLDEFAEYTLREVDLRREADNAEQFAINFADVPGVRFPTIYREYSSRLVLTMERFRGLRPDSPAAHALPLAAREELVDLGALSIIRMLYQDGFFHADLHPGNMFLLDTEPDPETGEVHPEIGFIDLGMVGYFDGDLRRTLLYYYFSLVTGDAENAARYLAAVSEAGKKADPRGFQRAVAELCRRFYRAQRYGEVNVGQLILESVGLAGQYRMYFPVEMVLMTKALVTFEGVGQTLLPGFDVAEVSRKHVNSLFRSQFNPVALLKESFRGAPELVDLIVKSPTLMSEGIRFVETRMRAPATSPLAGLRTALLSGASLVSGVIAVTAGGPWFLWGPLFALAAAFALKRS</sequence>
<dbReference type="EMBL" id="JAVRHT010000041">
    <property type="protein sequence ID" value="MDT0632895.1"/>
    <property type="molecule type" value="Genomic_DNA"/>
</dbReference>
<feature type="compositionally biased region" description="Low complexity" evidence="2">
    <location>
        <begin position="54"/>
        <end position="66"/>
    </location>
</feature>
<evidence type="ECO:0000256" key="1">
    <source>
        <dbReference type="ARBA" id="ARBA00009670"/>
    </source>
</evidence>
<dbReference type="InterPro" id="IPR004147">
    <property type="entry name" value="ABC1_dom"/>
</dbReference>
<feature type="domain" description="ABC1 atypical kinase-like" evidence="4">
    <location>
        <begin position="276"/>
        <end position="527"/>
    </location>
</feature>